<dbReference type="OrthoDB" id="241790at2"/>
<feature type="region of interest" description="Disordered" evidence="4">
    <location>
        <begin position="78"/>
        <end position="105"/>
    </location>
</feature>
<dbReference type="AlphaFoldDB" id="A0A3A9YRA8"/>
<evidence type="ECO:0000256" key="4">
    <source>
        <dbReference type="SAM" id="MobiDB-lite"/>
    </source>
</evidence>
<dbReference type="RefSeq" id="WP_120683161.1">
    <property type="nucleotide sequence ID" value="NZ_RBAL01000017.1"/>
</dbReference>
<reference evidence="6 7" key="1">
    <citation type="journal article" date="2014" name="Int. J. Syst. Evol. Microbiol.">
        <title>Streptomyces hoynatensis sp. nov., isolated from deep marine sediment.</title>
        <authorList>
            <person name="Veyisoglu A."/>
            <person name="Sahin N."/>
        </authorList>
    </citation>
    <scope>NUCLEOTIDE SEQUENCE [LARGE SCALE GENOMIC DNA]</scope>
    <source>
        <strain evidence="6 7">KCTC 29097</strain>
    </source>
</reference>
<dbReference type="Gene3D" id="1.10.10.60">
    <property type="entry name" value="Homeodomain-like"/>
    <property type="match status" value="2"/>
</dbReference>
<dbReference type="PROSITE" id="PS00041">
    <property type="entry name" value="HTH_ARAC_FAMILY_1"/>
    <property type="match status" value="1"/>
</dbReference>
<dbReference type="Pfam" id="PF12833">
    <property type="entry name" value="HTH_18"/>
    <property type="match status" value="1"/>
</dbReference>
<dbReference type="InterPro" id="IPR009057">
    <property type="entry name" value="Homeodomain-like_sf"/>
</dbReference>
<dbReference type="GO" id="GO:0043565">
    <property type="term" value="F:sequence-specific DNA binding"/>
    <property type="evidence" value="ECO:0007669"/>
    <property type="project" value="InterPro"/>
</dbReference>
<evidence type="ECO:0000313" key="6">
    <source>
        <dbReference type="EMBL" id="RKN38523.1"/>
    </source>
</evidence>
<sequence length="310" mass="32666">MDVLSDVVRVMRTGQPRSARVERRGPWHEPLQPAPGTALFEVLLAGSCLLIPPEGSPIPLGAGDVLFVPRAGGYRLAGAPWPPNGKRSGDVAPQTGPADGAAGAEGGAPRALLLRGACHLDADRGHPLFGDVPDVLHLPARLGHHPRLRATVDLLATELEDPGPGGNAVVSSLLEALLLYVLRAWLQEKAVCTGPTGWGAALADPAVRGALDAMHADPAHPWTVAALAARGGVSRASFARRFSATVGRPPLAYLTWWRLTTAARLLRDSDAPLSAVAARVGYRSEYSFAHAFKREFALAPGRYRRGAPPP</sequence>
<dbReference type="PANTHER" id="PTHR46796">
    <property type="entry name" value="HTH-TYPE TRANSCRIPTIONAL ACTIVATOR RHAS-RELATED"/>
    <property type="match status" value="1"/>
</dbReference>
<proteinExistence type="predicted"/>
<gene>
    <name evidence="6" type="ORF">D7294_23905</name>
</gene>
<dbReference type="GO" id="GO:0003700">
    <property type="term" value="F:DNA-binding transcription factor activity"/>
    <property type="evidence" value="ECO:0007669"/>
    <property type="project" value="InterPro"/>
</dbReference>
<evidence type="ECO:0000256" key="2">
    <source>
        <dbReference type="ARBA" id="ARBA00023125"/>
    </source>
</evidence>
<dbReference type="InterPro" id="IPR050204">
    <property type="entry name" value="AraC_XylS_family_regulators"/>
</dbReference>
<keyword evidence="1" id="KW-0805">Transcription regulation</keyword>
<evidence type="ECO:0000256" key="3">
    <source>
        <dbReference type="ARBA" id="ARBA00023163"/>
    </source>
</evidence>
<evidence type="ECO:0000256" key="1">
    <source>
        <dbReference type="ARBA" id="ARBA00023015"/>
    </source>
</evidence>
<comment type="caution">
    <text evidence="6">The sequence shown here is derived from an EMBL/GenBank/DDBJ whole genome shotgun (WGS) entry which is preliminary data.</text>
</comment>
<organism evidence="6 7">
    <name type="scientific">Streptomyces hoynatensis</name>
    <dbReference type="NCBI Taxonomy" id="1141874"/>
    <lineage>
        <taxon>Bacteria</taxon>
        <taxon>Bacillati</taxon>
        <taxon>Actinomycetota</taxon>
        <taxon>Actinomycetes</taxon>
        <taxon>Kitasatosporales</taxon>
        <taxon>Streptomycetaceae</taxon>
        <taxon>Streptomyces</taxon>
    </lineage>
</organism>
<dbReference type="Proteomes" id="UP000272474">
    <property type="component" value="Unassembled WGS sequence"/>
</dbReference>
<evidence type="ECO:0000259" key="5">
    <source>
        <dbReference type="PROSITE" id="PS01124"/>
    </source>
</evidence>
<dbReference type="SUPFAM" id="SSF46689">
    <property type="entry name" value="Homeodomain-like"/>
    <property type="match status" value="2"/>
</dbReference>
<accession>A0A3A9YRA8</accession>
<keyword evidence="7" id="KW-1185">Reference proteome</keyword>
<feature type="compositionally biased region" description="Low complexity" evidence="4">
    <location>
        <begin position="96"/>
        <end position="105"/>
    </location>
</feature>
<keyword evidence="3" id="KW-0804">Transcription</keyword>
<dbReference type="InterPro" id="IPR018060">
    <property type="entry name" value="HTH_AraC"/>
</dbReference>
<name>A0A3A9YRA8_9ACTN</name>
<dbReference type="Pfam" id="PF12852">
    <property type="entry name" value="Cupin_6"/>
    <property type="match status" value="1"/>
</dbReference>
<dbReference type="EMBL" id="RBAL01000017">
    <property type="protein sequence ID" value="RKN38523.1"/>
    <property type="molecule type" value="Genomic_DNA"/>
</dbReference>
<evidence type="ECO:0000313" key="7">
    <source>
        <dbReference type="Proteomes" id="UP000272474"/>
    </source>
</evidence>
<dbReference type="InterPro" id="IPR032783">
    <property type="entry name" value="AraC_lig"/>
</dbReference>
<dbReference type="PROSITE" id="PS01124">
    <property type="entry name" value="HTH_ARAC_FAMILY_2"/>
    <property type="match status" value="1"/>
</dbReference>
<protein>
    <submittedName>
        <fullName evidence="6">AraC family transcriptional regulator</fullName>
    </submittedName>
</protein>
<dbReference type="InterPro" id="IPR018062">
    <property type="entry name" value="HTH_AraC-typ_CS"/>
</dbReference>
<feature type="domain" description="HTH araC/xylS-type" evidence="5">
    <location>
        <begin position="208"/>
        <end position="306"/>
    </location>
</feature>
<keyword evidence="2" id="KW-0238">DNA-binding</keyword>
<dbReference type="SMART" id="SM00342">
    <property type="entry name" value="HTH_ARAC"/>
    <property type="match status" value="1"/>
</dbReference>
<dbReference type="PANTHER" id="PTHR46796:SF13">
    <property type="entry name" value="HTH-TYPE TRANSCRIPTIONAL ACTIVATOR RHAS"/>
    <property type="match status" value="1"/>
</dbReference>